<gene>
    <name evidence="9" type="ORF">LNKW23_09430</name>
</gene>
<dbReference type="PANTHER" id="PTHR33362">
    <property type="entry name" value="SIALIC ACID TRAP TRANSPORTER PERMEASE PROTEIN SIAT-RELATED"/>
    <property type="match status" value="1"/>
</dbReference>
<keyword evidence="10" id="KW-1185">Reference proteome</keyword>
<dbReference type="Proteomes" id="UP001239909">
    <property type="component" value="Unassembled WGS sequence"/>
</dbReference>
<feature type="transmembrane region" description="Helical" evidence="7">
    <location>
        <begin position="430"/>
        <end position="453"/>
    </location>
</feature>
<dbReference type="PANTHER" id="PTHR33362:SF2">
    <property type="entry name" value="TRAP TRANSPORTER LARGE PERMEASE PROTEIN"/>
    <property type="match status" value="1"/>
</dbReference>
<feature type="domain" description="TRAP C4-dicarboxylate transport system permease DctM subunit" evidence="8">
    <location>
        <begin position="39"/>
        <end position="449"/>
    </location>
</feature>
<feature type="transmembrane region" description="Helical" evidence="7">
    <location>
        <begin position="406"/>
        <end position="423"/>
    </location>
</feature>
<organism evidence="9 10">
    <name type="scientific">Paralimibaculum aggregatum</name>
    <dbReference type="NCBI Taxonomy" id="3036245"/>
    <lineage>
        <taxon>Bacteria</taxon>
        <taxon>Pseudomonadati</taxon>
        <taxon>Pseudomonadota</taxon>
        <taxon>Alphaproteobacteria</taxon>
        <taxon>Rhodobacterales</taxon>
        <taxon>Paracoccaceae</taxon>
        <taxon>Paralimibaculum</taxon>
    </lineage>
</organism>
<dbReference type="NCBIfam" id="TIGR00786">
    <property type="entry name" value="dctM"/>
    <property type="match status" value="1"/>
</dbReference>
<evidence type="ECO:0000256" key="2">
    <source>
        <dbReference type="ARBA" id="ARBA00022475"/>
    </source>
</evidence>
<feature type="transmembrane region" description="Helical" evidence="7">
    <location>
        <begin position="127"/>
        <end position="156"/>
    </location>
</feature>
<evidence type="ECO:0000313" key="10">
    <source>
        <dbReference type="Proteomes" id="UP001239909"/>
    </source>
</evidence>
<feature type="transmembrane region" description="Helical" evidence="7">
    <location>
        <begin position="34"/>
        <end position="66"/>
    </location>
</feature>
<feature type="transmembrane region" description="Helical" evidence="7">
    <location>
        <begin position="271"/>
        <end position="289"/>
    </location>
</feature>
<evidence type="ECO:0000256" key="3">
    <source>
        <dbReference type="ARBA" id="ARBA00022519"/>
    </source>
</evidence>
<accession>A0ABQ6LN81</accession>
<feature type="transmembrane region" description="Helical" evidence="7">
    <location>
        <begin position="247"/>
        <end position="265"/>
    </location>
</feature>
<keyword evidence="3 7" id="KW-0997">Cell inner membrane</keyword>
<keyword evidence="4 7" id="KW-0812">Transmembrane</keyword>
<keyword evidence="7" id="KW-0813">Transport</keyword>
<dbReference type="PIRSF" id="PIRSF006066">
    <property type="entry name" value="HI0050"/>
    <property type="match status" value="1"/>
</dbReference>
<evidence type="ECO:0000256" key="4">
    <source>
        <dbReference type="ARBA" id="ARBA00022692"/>
    </source>
</evidence>
<proteinExistence type="inferred from homology"/>
<keyword evidence="6 7" id="KW-0472">Membrane</keyword>
<comment type="subunit">
    <text evidence="7">The complex comprises the extracytoplasmic solute receptor protein and the two transmembrane proteins.</text>
</comment>
<evidence type="ECO:0000256" key="7">
    <source>
        <dbReference type="RuleBase" id="RU369079"/>
    </source>
</evidence>
<evidence type="ECO:0000313" key="9">
    <source>
        <dbReference type="EMBL" id="GMG81730.1"/>
    </source>
</evidence>
<dbReference type="InterPro" id="IPR010656">
    <property type="entry name" value="DctM"/>
</dbReference>
<dbReference type="Pfam" id="PF06808">
    <property type="entry name" value="DctM"/>
    <property type="match status" value="1"/>
</dbReference>
<reference evidence="9 10" key="1">
    <citation type="submission" date="2023-04" db="EMBL/GenBank/DDBJ databases">
        <title>Marinoamorphus aggregata gen. nov., sp. Nov., isolate from tissue of brittle star Ophioplocus japonicus.</title>
        <authorList>
            <person name="Kawano K."/>
            <person name="Sawayama S."/>
            <person name="Nakagawa S."/>
        </authorList>
    </citation>
    <scope>NUCLEOTIDE SEQUENCE [LARGE SCALE GENOMIC DNA]</scope>
    <source>
        <strain evidence="9 10">NKW23</strain>
    </source>
</reference>
<evidence type="ECO:0000256" key="1">
    <source>
        <dbReference type="ARBA" id="ARBA00004429"/>
    </source>
</evidence>
<keyword evidence="2" id="KW-1003">Cell membrane</keyword>
<sequence length="459" mass="48088">MRVVLLILGASALATLGYLGAVWADPALYSEAALIPVIFATLVVLICLNVPIAVGLAVAGILGLLLTEGVDSLVTVALDMYDGSTKFSLIAIPMFVLAGAIMNAGGVTDRLINFVSALIGFVRGGLAMVNIGVSLFFAEISGSAVADVAAMGSILIPQMKKRGYSGPFSAAVTSSSASLAIIIPPSIPMILYATSAEGTSVEQLFVAGVVPGLMGAAGLMAVAYMLARRYDLPTEEAFNIARLRATFLDALPAFSLPIIILGGIFGGYVTATEAAGLAVLAAIGVGIWYREMDFRHLRRAMLDGGMQTAVVMLLVAASVLMGGFLTRAQVPQDLAAWLLGITSNKWVILAILNVFFLVIGFFLHSAAAIILVVPIVMPLIAAAGIDPVHFGLVVTLNLAIGQQTPPVASVLITACAVARANIWEVSKVNIYFVGVLFAVLMMCTYIPQIPLFLVDYFYR</sequence>
<keyword evidence="5 7" id="KW-1133">Transmembrane helix</keyword>
<evidence type="ECO:0000259" key="8">
    <source>
        <dbReference type="Pfam" id="PF06808"/>
    </source>
</evidence>
<protein>
    <recommendedName>
        <fullName evidence="7">TRAP transporter large permease protein</fullName>
    </recommendedName>
</protein>
<dbReference type="RefSeq" id="WP_285670446.1">
    <property type="nucleotide sequence ID" value="NZ_BSYI01000005.1"/>
</dbReference>
<evidence type="ECO:0000256" key="5">
    <source>
        <dbReference type="ARBA" id="ARBA00022989"/>
    </source>
</evidence>
<feature type="transmembrane region" description="Helical" evidence="7">
    <location>
        <begin position="346"/>
        <end position="372"/>
    </location>
</feature>
<dbReference type="EMBL" id="BSYI01000005">
    <property type="protein sequence ID" value="GMG81730.1"/>
    <property type="molecule type" value="Genomic_DNA"/>
</dbReference>
<feature type="transmembrane region" description="Helical" evidence="7">
    <location>
        <begin position="309"/>
        <end position="326"/>
    </location>
</feature>
<name>A0ABQ6LN81_9RHOB</name>
<comment type="similarity">
    <text evidence="7">Belongs to the TRAP transporter large permease family.</text>
</comment>
<feature type="transmembrane region" description="Helical" evidence="7">
    <location>
        <begin position="87"/>
        <end position="107"/>
    </location>
</feature>
<comment type="function">
    <text evidence="7">Part of the tripartite ATP-independent periplasmic (TRAP) transport system.</text>
</comment>
<comment type="caution">
    <text evidence="9">The sequence shown here is derived from an EMBL/GenBank/DDBJ whole genome shotgun (WGS) entry which is preliminary data.</text>
</comment>
<evidence type="ECO:0000256" key="6">
    <source>
        <dbReference type="ARBA" id="ARBA00023136"/>
    </source>
</evidence>
<dbReference type="InterPro" id="IPR004681">
    <property type="entry name" value="TRAP_DctM"/>
</dbReference>
<comment type="subcellular location">
    <subcellularLocation>
        <location evidence="1 7">Cell inner membrane</location>
        <topology evidence="1 7">Multi-pass membrane protein</topology>
    </subcellularLocation>
</comment>
<feature type="transmembrane region" description="Helical" evidence="7">
    <location>
        <begin position="204"/>
        <end position="226"/>
    </location>
</feature>
<feature type="transmembrane region" description="Helical" evidence="7">
    <location>
        <begin position="379"/>
        <end position="400"/>
    </location>
</feature>
<feature type="transmembrane region" description="Helical" evidence="7">
    <location>
        <begin position="168"/>
        <end position="192"/>
    </location>
</feature>